<protein>
    <submittedName>
        <fullName evidence="2">Uncharacterized protein</fullName>
    </submittedName>
</protein>
<dbReference type="KEGG" id="sfiy:F0344_14615"/>
<feature type="compositionally biased region" description="Polar residues" evidence="1">
    <location>
        <begin position="32"/>
        <end position="49"/>
    </location>
</feature>
<proteinExistence type="predicted"/>
<evidence type="ECO:0000313" key="3">
    <source>
        <dbReference type="Proteomes" id="UP000515307"/>
    </source>
</evidence>
<evidence type="ECO:0000256" key="1">
    <source>
        <dbReference type="SAM" id="MobiDB-lite"/>
    </source>
</evidence>
<organism evidence="2 3">
    <name type="scientific">Streptomyces finlayi</name>
    <dbReference type="NCBI Taxonomy" id="67296"/>
    <lineage>
        <taxon>Bacteria</taxon>
        <taxon>Bacillati</taxon>
        <taxon>Actinomycetota</taxon>
        <taxon>Actinomycetes</taxon>
        <taxon>Kitasatosporales</taxon>
        <taxon>Streptomycetaceae</taxon>
        <taxon>Streptomyces</taxon>
    </lineage>
</organism>
<evidence type="ECO:0000313" key="2">
    <source>
        <dbReference type="EMBL" id="QNE79239.1"/>
    </source>
</evidence>
<dbReference type="AlphaFoldDB" id="A0A7G7BV74"/>
<name>A0A7G7BV74_9ACTN</name>
<gene>
    <name evidence="2" type="ORF">F0344_14615</name>
</gene>
<keyword evidence="3" id="KW-1185">Reference proteome</keyword>
<reference evidence="3" key="1">
    <citation type="submission" date="2019-10" db="EMBL/GenBank/DDBJ databases">
        <title>Antimicrobial potential of Antarctic Bacteria.</title>
        <authorList>
            <person name="Benaud N."/>
            <person name="Edwards R.J."/>
            <person name="Ferrari B.C."/>
        </authorList>
    </citation>
    <scope>NUCLEOTIDE SEQUENCE [LARGE SCALE GENOMIC DNA]</scope>
    <source>
        <strain evidence="3">NBSH44</strain>
    </source>
</reference>
<accession>A0A7G7BV74</accession>
<dbReference type="EMBL" id="CP045702">
    <property type="protein sequence ID" value="QNE79239.1"/>
    <property type="molecule type" value="Genomic_DNA"/>
</dbReference>
<feature type="compositionally biased region" description="Gly residues" evidence="1">
    <location>
        <begin position="19"/>
        <end position="28"/>
    </location>
</feature>
<feature type="region of interest" description="Disordered" evidence="1">
    <location>
        <begin position="1"/>
        <end position="68"/>
    </location>
</feature>
<dbReference type="Proteomes" id="UP000515307">
    <property type="component" value="Chromosome"/>
</dbReference>
<sequence>MSLASVAPDRSGDSSGRAAEGGKGGLQHSGGPWTSASGAADTLRTSTEQSRGRLGPAHEGVASGAKGLSSVTALKAVQESWEERLVAVRGECGYLKGALLKVAKEMGETEAAVKSSFNVVEKGERR</sequence>